<reference evidence="3" key="1">
    <citation type="journal article" date="2019" name="Int. J. Syst. Evol. Microbiol.">
        <title>The Global Catalogue of Microorganisms (GCM) 10K type strain sequencing project: providing services to taxonomists for standard genome sequencing and annotation.</title>
        <authorList>
            <consortium name="The Broad Institute Genomics Platform"/>
            <consortium name="The Broad Institute Genome Sequencing Center for Infectious Disease"/>
            <person name="Wu L."/>
            <person name="Ma J."/>
        </authorList>
    </citation>
    <scope>NUCLEOTIDE SEQUENCE [LARGE SCALE GENOMIC DNA]</scope>
    <source>
        <strain evidence="3">CCM 7043</strain>
    </source>
</reference>
<name>A0ABW4F0Y0_9PSEU</name>
<gene>
    <name evidence="2" type="ORF">ACFSJD_22745</name>
</gene>
<evidence type="ECO:0000313" key="3">
    <source>
        <dbReference type="Proteomes" id="UP001597114"/>
    </source>
</evidence>
<accession>A0ABW4F0Y0</accession>
<comment type="caution">
    <text evidence="2">The sequence shown here is derived from an EMBL/GenBank/DDBJ whole genome shotgun (WGS) entry which is preliminary data.</text>
</comment>
<feature type="region of interest" description="Disordered" evidence="1">
    <location>
        <begin position="139"/>
        <end position="162"/>
    </location>
</feature>
<evidence type="ECO:0000256" key="1">
    <source>
        <dbReference type="SAM" id="MobiDB-lite"/>
    </source>
</evidence>
<organism evidence="2 3">
    <name type="scientific">Pseudonocardia yunnanensis</name>
    <dbReference type="NCBI Taxonomy" id="58107"/>
    <lineage>
        <taxon>Bacteria</taxon>
        <taxon>Bacillati</taxon>
        <taxon>Actinomycetota</taxon>
        <taxon>Actinomycetes</taxon>
        <taxon>Pseudonocardiales</taxon>
        <taxon>Pseudonocardiaceae</taxon>
        <taxon>Pseudonocardia</taxon>
    </lineage>
</organism>
<protein>
    <submittedName>
        <fullName evidence="2">Uncharacterized protein</fullName>
    </submittedName>
</protein>
<proteinExistence type="predicted"/>
<evidence type="ECO:0000313" key="2">
    <source>
        <dbReference type="EMBL" id="MFD1520330.1"/>
    </source>
</evidence>
<dbReference type="Proteomes" id="UP001597114">
    <property type="component" value="Unassembled WGS sequence"/>
</dbReference>
<keyword evidence="3" id="KW-1185">Reference proteome</keyword>
<dbReference type="EMBL" id="JBHUCO010000024">
    <property type="protein sequence ID" value="MFD1520330.1"/>
    <property type="molecule type" value="Genomic_DNA"/>
</dbReference>
<sequence>MAFDRFRRGVEGRVQNDPRSVDAEHQRPSGASDELVAAVGRLSEALEYIERVRGHLYSLHQLVGHADKLLDDVVEGLRTAGQDHLAKQVQDELIGANVLAGRWTFQVVEEFDDGYYATFRSVEKRIRDETMHGRRHVFEAELKERRRTHGRPGHEATPDEAR</sequence>
<feature type="compositionally biased region" description="Basic and acidic residues" evidence="1">
    <location>
        <begin position="152"/>
        <end position="162"/>
    </location>
</feature>
<dbReference type="RefSeq" id="WP_344727378.1">
    <property type="nucleotide sequence ID" value="NZ_BAAAUS010000043.1"/>
</dbReference>